<proteinExistence type="predicted"/>
<dbReference type="PATRIC" id="fig|634498.28.peg.1172"/>
<dbReference type="HOGENOM" id="CLU_3178636_0_0_2"/>
<reference evidence="1 2" key="1">
    <citation type="journal article" date="2010" name="PLoS ONE">
        <title>The genome sequence of the rumen methanogen Methanobrevibacter ruminantium reveals new possibilities for controlling ruminant methane emissions.</title>
        <authorList>
            <person name="Leahy S.C."/>
            <person name="Kelly W.J."/>
            <person name="Altermann E."/>
            <person name="Ronimus R.S."/>
            <person name="Yeoman C.J."/>
            <person name="Pacheco D.M."/>
            <person name="Li D."/>
            <person name="Kong Z."/>
            <person name="McTavish S."/>
            <person name="Sang C."/>
            <person name="Lambie S.C."/>
            <person name="Janssen P.H."/>
            <person name="Dey D."/>
            <person name="Attwood G.T."/>
        </authorList>
    </citation>
    <scope>NUCLEOTIDE SEQUENCE [LARGE SCALE GENOMIC DNA]</scope>
    <source>
        <strain evidence="2">ATCC 35063 / DSM 1093 / JCM 13430 / OCM 146 / M1</strain>
    </source>
</reference>
<organism evidence="1 2">
    <name type="scientific">Methanobrevibacter ruminantium (strain ATCC 35063 / DSM 1093 / JCM 13430 / OCM 146 / M1)</name>
    <name type="common">Methanobacterium ruminantium</name>
    <dbReference type="NCBI Taxonomy" id="634498"/>
    <lineage>
        <taxon>Archaea</taxon>
        <taxon>Methanobacteriati</taxon>
        <taxon>Methanobacteriota</taxon>
        <taxon>Methanomada group</taxon>
        <taxon>Methanobacteria</taxon>
        <taxon>Methanobacteriales</taxon>
        <taxon>Methanobacteriaceae</taxon>
        <taxon>Methanobrevibacter</taxon>
    </lineage>
</organism>
<evidence type="ECO:0000313" key="1">
    <source>
        <dbReference type="EMBL" id="ADC47021.1"/>
    </source>
</evidence>
<name>D3E3B0_METRM</name>
<dbReference type="KEGG" id="mru:mru_1171"/>
<dbReference type="AlphaFoldDB" id="D3E3B0"/>
<dbReference type="STRING" id="634498.mru_1171"/>
<protein>
    <submittedName>
        <fullName evidence="1">Uncharacterized protein</fullName>
    </submittedName>
</protein>
<gene>
    <name evidence="1" type="ordered locus">mru_1171</name>
</gene>
<keyword evidence="2" id="KW-1185">Reference proteome</keyword>
<sequence>MEDELLKKYFNELRKEANNEDFINELEGSIETISREEIVELIKKHY</sequence>
<dbReference type="GeneID" id="55593064"/>
<dbReference type="RefSeq" id="WP_012955970.1">
    <property type="nucleotide sequence ID" value="NC_013790.1"/>
</dbReference>
<dbReference type="Proteomes" id="UP000008680">
    <property type="component" value="Chromosome"/>
</dbReference>
<accession>D3E3B0</accession>
<dbReference type="EMBL" id="CP001719">
    <property type="protein sequence ID" value="ADC47021.1"/>
    <property type="molecule type" value="Genomic_DNA"/>
</dbReference>
<evidence type="ECO:0000313" key="2">
    <source>
        <dbReference type="Proteomes" id="UP000008680"/>
    </source>
</evidence>